<keyword evidence="3" id="KW-0813">Transport</keyword>
<keyword evidence="8" id="KW-0496">Mitochondrion</keyword>
<comment type="caution">
    <text evidence="11">The sequence shown here is derived from an EMBL/GenBank/DDBJ whole genome shotgun (WGS) entry which is preliminary data.</text>
</comment>
<dbReference type="AlphaFoldDB" id="A0ABD2P1Z9"/>
<keyword evidence="7 10" id="KW-1133">Transmembrane helix</keyword>
<keyword evidence="6" id="KW-0653">Protein transport</keyword>
<accession>A0ABD2P1Z9</accession>
<evidence type="ECO:0000313" key="11">
    <source>
        <dbReference type="EMBL" id="KAL3284886.1"/>
    </source>
</evidence>
<evidence type="ECO:0000256" key="10">
    <source>
        <dbReference type="SAM" id="Phobius"/>
    </source>
</evidence>
<evidence type="ECO:0000256" key="7">
    <source>
        <dbReference type="ARBA" id="ARBA00022989"/>
    </source>
</evidence>
<evidence type="ECO:0000256" key="5">
    <source>
        <dbReference type="ARBA" id="ARBA00022787"/>
    </source>
</evidence>
<dbReference type="InterPro" id="IPR002056">
    <property type="entry name" value="MAS20"/>
</dbReference>
<dbReference type="Gene3D" id="1.20.960.10">
    <property type="entry name" value="Mitochondrial outer membrane translocase complex, subunit Tom20 domain"/>
    <property type="match status" value="1"/>
</dbReference>
<reference evidence="11 12" key="1">
    <citation type="journal article" date="2021" name="BMC Biol.">
        <title>Horizontally acquired antibacterial genes associated with adaptive radiation of ladybird beetles.</title>
        <authorList>
            <person name="Li H.S."/>
            <person name="Tang X.F."/>
            <person name="Huang Y.H."/>
            <person name="Xu Z.Y."/>
            <person name="Chen M.L."/>
            <person name="Du X.Y."/>
            <person name="Qiu B.Y."/>
            <person name="Chen P.T."/>
            <person name="Zhang W."/>
            <person name="Slipinski A."/>
            <person name="Escalona H.E."/>
            <person name="Waterhouse R.M."/>
            <person name="Zwick A."/>
            <person name="Pang H."/>
        </authorList>
    </citation>
    <scope>NUCLEOTIDE SEQUENCE [LARGE SCALE GENOMIC DNA]</scope>
    <source>
        <strain evidence="11">SYSU2018</strain>
    </source>
</reference>
<dbReference type="PANTHER" id="PTHR12430:SF0">
    <property type="entry name" value="TRANSLOCASE OF OUTER MITOCHONDRIAL MEMBRANE 20"/>
    <property type="match status" value="1"/>
</dbReference>
<keyword evidence="5" id="KW-1000">Mitochondrion outer membrane</keyword>
<dbReference type="PANTHER" id="PTHR12430">
    <property type="entry name" value="MITOCHONDRIAL IMPORT RECEPTOR SUBUNIT TOM20"/>
    <property type="match status" value="1"/>
</dbReference>
<sequence>MSSFSIKVWLALWGAILAAVYFAFDQERHQDSDFEKKTKSKHKYRTDDKEIQVMHSPSREMDNDYKLLLTELQMAENLMSINDHENAVLHFSNAIVMSSDPQIFIHSLRQSLPISAFDKLMNVLADTYGDEFKKECLTF</sequence>
<keyword evidence="9 10" id="KW-0472">Membrane</keyword>
<evidence type="ECO:0000256" key="4">
    <source>
        <dbReference type="ARBA" id="ARBA00022692"/>
    </source>
</evidence>
<evidence type="ECO:0000256" key="2">
    <source>
        <dbReference type="ARBA" id="ARBA00005792"/>
    </source>
</evidence>
<evidence type="ECO:0000256" key="6">
    <source>
        <dbReference type="ARBA" id="ARBA00022927"/>
    </source>
</evidence>
<dbReference type="GO" id="GO:0015031">
    <property type="term" value="P:protein transport"/>
    <property type="evidence" value="ECO:0007669"/>
    <property type="project" value="UniProtKB-KW"/>
</dbReference>
<evidence type="ECO:0000256" key="8">
    <source>
        <dbReference type="ARBA" id="ARBA00023128"/>
    </source>
</evidence>
<dbReference type="Pfam" id="PF02064">
    <property type="entry name" value="MAS20"/>
    <property type="match status" value="1"/>
</dbReference>
<comment type="similarity">
    <text evidence="2">Belongs to the Tom20 family.</text>
</comment>
<keyword evidence="4 10" id="KW-0812">Transmembrane</keyword>
<evidence type="ECO:0000256" key="1">
    <source>
        <dbReference type="ARBA" id="ARBA00004572"/>
    </source>
</evidence>
<protein>
    <submittedName>
        <fullName evidence="11">Uncharacterized protein</fullName>
    </submittedName>
</protein>
<dbReference type="EMBL" id="JABFTP020000165">
    <property type="protein sequence ID" value="KAL3284886.1"/>
    <property type="molecule type" value="Genomic_DNA"/>
</dbReference>
<dbReference type="Proteomes" id="UP001516400">
    <property type="component" value="Unassembled WGS sequence"/>
</dbReference>
<proteinExistence type="inferred from homology"/>
<keyword evidence="12" id="KW-1185">Reference proteome</keyword>
<dbReference type="InterPro" id="IPR023392">
    <property type="entry name" value="Tom20_dom_sf"/>
</dbReference>
<evidence type="ECO:0000256" key="3">
    <source>
        <dbReference type="ARBA" id="ARBA00022448"/>
    </source>
</evidence>
<dbReference type="GO" id="GO:0005741">
    <property type="term" value="C:mitochondrial outer membrane"/>
    <property type="evidence" value="ECO:0007669"/>
    <property type="project" value="UniProtKB-SubCell"/>
</dbReference>
<dbReference type="SUPFAM" id="SSF47157">
    <property type="entry name" value="Mitochondrial import receptor subunit Tom20"/>
    <property type="match status" value="1"/>
</dbReference>
<gene>
    <name evidence="11" type="ORF">HHI36_019022</name>
</gene>
<comment type="subcellular location">
    <subcellularLocation>
        <location evidence="1">Mitochondrion outer membrane</location>
        <topology evidence="1">Single-pass membrane protein</topology>
    </subcellularLocation>
</comment>
<name>A0ABD2P1Z9_9CUCU</name>
<feature type="transmembrane region" description="Helical" evidence="10">
    <location>
        <begin position="6"/>
        <end position="24"/>
    </location>
</feature>
<evidence type="ECO:0000313" key="12">
    <source>
        <dbReference type="Proteomes" id="UP001516400"/>
    </source>
</evidence>
<organism evidence="11 12">
    <name type="scientific">Cryptolaemus montrouzieri</name>
    <dbReference type="NCBI Taxonomy" id="559131"/>
    <lineage>
        <taxon>Eukaryota</taxon>
        <taxon>Metazoa</taxon>
        <taxon>Ecdysozoa</taxon>
        <taxon>Arthropoda</taxon>
        <taxon>Hexapoda</taxon>
        <taxon>Insecta</taxon>
        <taxon>Pterygota</taxon>
        <taxon>Neoptera</taxon>
        <taxon>Endopterygota</taxon>
        <taxon>Coleoptera</taxon>
        <taxon>Polyphaga</taxon>
        <taxon>Cucujiformia</taxon>
        <taxon>Coccinelloidea</taxon>
        <taxon>Coccinellidae</taxon>
        <taxon>Scymninae</taxon>
        <taxon>Scymnini</taxon>
        <taxon>Cryptolaemus</taxon>
    </lineage>
</organism>
<evidence type="ECO:0000256" key="9">
    <source>
        <dbReference type="ARBA" id="ARBA00023136"/>
    </source>
</evidence>